<protein>
    <submittedName>
        <fullName evidence="1">GrdX family protein</fullName>
    </submittedName>
</protein>
<comment type="caution">
    <text evidence="1">The sequence shown here is derived from an EMBL/GenBank/DDBJ whole genome shotgun (WGS) entry which is preliminary data.</text>
</comment>
<accession>A0ABV9QI77</accession>
<keyword evidence="2" id="KW-1185">Reference proteome</keyword>
<dbReference type="InterPro" id="IPR047735">
    <property type="entry name" value="GrdX-like"/>
</dbReference>
<evidence type="ECO:0000313" key="2">
    <source>
        <dbReference type="Proteomes" id="UP001595916"/>
    </source>
</evidence>
<dbReference type="RefSeq" id="WP_379787212.1">
    <property type="nucleotide sequence ID" value="NZ_JBHSHL010000003.1"/>
</dbReference>
<organism evidence="1 2">
    <name type="scientific">Filifactor villosus</name>
    <dbReference type="NCBI Taxonomy" id="29374"/>
    <lineage>
        <taxon>Bacteria</taxon>
        <taxon>Bacillati</taxon>
        <taxon>Bacillota</taxon>
        <taxon>Clostridia</taxon>
        <taxon>Peptostreptococcales</taxon>
        <taxon>Filifactoraceae</taxon>
        <taxon>Filifactor</taxon>
    </lineage>
</organism>
<evidence type="ECO:0000313" key="1">
    <source>
        <dbReference type="EMBL" id="MFC4803702.1"/>
    </source>
</evidence>
<sequence>MLITNNELFRDKDIEQVIVKGSAFDVLLETRDHIHRGYKLLSSPISASIRMIMSPVRTVVLCSSPGALDEYSLSQIEAAIEKHGLITENRGEDISNLSDYAILDHELTMSAISEVEKNFWR</sequence>
<dbReference type="Proteomes" id="UP001595916">
    <property type="component" value="Unassembled WGS sequence"/>
</dbReference>
<gene>
    <name evidence="1" type="ORF">ACFO4R_01275</name>
</gene>
<proteinExistence type="predicted"/>
<name>A0ABV9QI77_9FIRM</name>
<dbReference type="EMBL" id="JBHSHL010000003">
    <property type="protein sequence ID" value="MFC4803702.1"/>
    <property type="molecule type" value="Genomic_DNA"/>
</dbReference>
<dbReference type="NCBIfam" id="NF038093">
    <property type="entry name" value="GrdX"/>
    <property type="match status" value="1"/>
</dbReference>
<reference evidence="2" key="1">
    <citation type="journal article" date="2019" name="Int. J. Syst. Evol. Microbiol.">
        <title>The Global Catalogue of Microorganisms (GCM) 10K type strain sequencing project: providing services to taxonomists for standard genome sequencing and annotation.</title>
        <authorList>
            <consortium name="The Broad Institute Genomics Platform"/>
            <consortium name="The Broad Institute Genome Sequencing Center for Infectious Disease"/>
            <person name="Wu L."/>
            <person name="Ma J."/>
        </authorList>
    </citation>
    <scope>NUCLEOTIDE SEQUENCE [LARGE SCALE GENOMIC DNA]</scope>
    <source>
        <strain evidence="2">CCUG 46385</strain>
    </source>
</reference>